<name>A0AAP0QMG9_9ROSI</name>
<evidence type="ECO:0000313" key="10">
    <source>
        <dbReference type="Proteomes" id="UP001428341"/>
    </source>
</evidence>
<keyword evidence="2" id="KW-0433">Leucine-rich repeat</keyword>
<keyword evidence="6" id="KW-0520">NAD</keyword>
<reference evidence="9 10" key="1">
    <citation type="submission" date="2024-05" db="EMBL/GenBank/DDBJ databases">
        <title>Haplotype-resolved chromosome-level genome assembly of Huyou (Citrus changshanensis).</title>
        <authorList>
            <person name="Miao C."/>
            <person name="Chen W."/>
            <person name="Wu Y."/>
            <person name="Wang L."/>
            <person name="Zhao S."/>
            <person name="Grierson D."/>
            <person name="Xu C."/>
            <person name="Chen K."/>
        </authorList>
    </citation>
    <scope>NUCLEOTIDE SEQUENCE [LARGE SCALE GENOMIC DNA]</scope>
    <source>
        <strain evidence="9">01-14</strain>
        <tissue evidence="9">Leaf</tissue>
    </source>
</reference>
<gene>
    <name evidence="9" type="ORF">WN944_015240</name>
</gene>
<dbReference type="GO" id="GO:0043531">
    <property type="term" value="F:ADP binding"/>
    <property type="evidence" value="ECO:0007669"/>
    <property type="project" value="InterPro"/>
</dbReference>
<dbReference type="AlphaFoldDB" id="A0AAP0QMG9"/>
<dbReference type="Pfam" id="PF20160">
    <property type="entry name" value="C-JID"/>
    <property type="match status" value="1"/>
</dbReference>
<evidence type="ECO:0000256" key="5">
    <source>
        <dbReference type="ARBA" id="ARBA00022821"/>
    </source>
</evidence>
<dbReference type="PANTHER" id="PTHR11017">
    <property type="entry name" value="LEUCINE-RICH REPEAT-CONTAINING PROTEIN"/>
    <property type="match status" value="1"/>
</dbReference>
<accession>A0AAP0QMG9</accession>
<dbReference type="InterPro" id="IPR035897">
    <property type="entry name" value="Toll_tir_struct_dom_sf"/>
</dbReference>
<dbReference type="Gene3D" id="3.40.50.10140">
    <property type="entry name" value="Toll/interleukin-1 receptor homology (TIR) domain"/>
    <property type="match status" value="1"/>
</dbReference>
<comment type="caution">
    <text evidence="9">The sequence shown here is derived from an EMBL/GenBank/DDBJ whole genome shotgun (WGS) entry which is preliminary data.</text>
</comment>
<dbReference type="PRINTS" id="PR00364">
    <property type="entry name" value="DISEASERSIST"/>
</dbReference>
<dbReference type="InterPro" id="IPR045344">
    <property type="entry name" value="C-JID"/>
</dbReference>
<evidence type="ECO:0000256" key="4">
    <source>
        <dbReference type="ARBA" id="ARBA00022801"/>
    </source>
</evidence>
<dbReference type="InterPro" id="IPR044974">
    <property type="entry name" value="Disease_R_plants"/>
</dbReference>
<dbReference type="InterPro" id="IPR027417">
    <property type="entry name" value="P-loop_NTPase"/>
</dbReference>
<dbReference type="EMBL" id="JBCGBO010000005">
    <property type="protein sequence ID" value="KAK9200045.1"/>
    <property type="molecule type" value="Genomic_DNA"/>
</dbReference>
<evidence type="ECO:0000256" key="3">
    <source>
        <dbReference type="ARBA" id="ARBA00022737"/>
    </source>
</evidence>
<keyword evidence="10" id="KW-1185">Reference proteome</keyword>
<dbReference type="Gene3D" id="1.10.8.430">
    <property type="entry name" value="Helical domain of apoptotic protease-activating factors"/>
    <property type="match status" value="1"/>
</dbReference>
<keyword evidence="3" id="KW-0677">Repeat</keyword>
<dbReference type="Pfam" id="PF23282">
    <property type="entry name" value="WHD_ROQ1"/>
    <property type="match status" value="1"/>
</dbReference>
<dbReference type="Pfam" id="PF00931">
    <property type="entry name" value="NB-ARC"/>
    <property type="match status" value="1"/>
</dbReference>
<dbReference type="GO" id="GO:0051707">
    <property type="term" value="P:response to other organism"/>
    <property type="evidence" value="ECO:0007669"/>
    <property type="project" value="UniProtKB-ARBA"/>
</dbReference>
<dbReference type="PROSITE" id="PS50104">
    <property type="entry name" value="TIR"/>
    <property type="match status" value="1"/>
</dbReference>
<proteinExistence type="predicted"/>
<dbReference type="Gene3D" id="3.80.10.10">
    <property type="entry name" value="Ribonuclease Inhibitor"/>
    <property type="match status" value="3"/>
</dbReference>
<keyword evidence="4" id="KW-0378">Hydrolase</keyword>
<dbReference type="InterPro" id="IPR058192">
    <property type="entry name" value="WHD_ROQ1-like"/>
</dbReference>
<feature type="domain" description="TIR" evidence="8">
    <location>
        <begin position="18"/>
        <end position="186"/>
    </location>
</feature>
<dbReference type="SUPFAM" id="SSF52058">
    <property type="entry name" value="L domain-like"/>
    <property type="match status" value="2"/>
</dbReference>
<dbReference type="EC" id="3.2.2.6" evidence="1"/>
<dbReference type="SUPFAM" id="SSF52540">
    <property type="entry name" value="P-loop containing nucleoside triphosphate hydrolases"/>
    <property type="match status" value="1"/>
</dbReference>
<protein>
    <recommendedName>
        <fullName evidence="1">ADP-ribosyl cyclase/cyclic ADP-ribose hydrolase</fullName>
        <ecNumber evidence="1">3.2.2.6</ecNumber>
    </recommendedName>
</protein>
<evidence type="ECO:0000313" key="9">
    <source>
        <dbReference type="EMBL" id="KAK9200045.1"/>
    </source>
</evidence>
<dbReference type="SUPFAM" id="SSF52200">
    <property type="entry name" value="Toll/Interleukin receptor TIR domain"/>
    <property type="match status" value="1"/>
</dbReference>
<dbReference type="Pfam" id="PF23598">
    <property type="entry name" value="LRR_14"/>
    <property type="match status" value="1"/>
</dbReference>
<evidence type="ECO:0000256" key="6">
    <source>
        <dbReference type="ARBA" id="ARBA00023027"/>
    </source>
</evidence>
<evidence type="ECO:0000256" key="7">
    <source>
        <dbReference type="ARBA" id="ARBA00047304"/>
    </source>
</evidence>
<dbReference type="SMART" id="SM00255">
    <property type="entry name" value="TIR"/>
    <property type="match status" value="1"/>
</dbReference>
<dbReference type="FunFam" id="3.40.50.10140:FF:000007">
    <property type="entry name" value="Disease resistance protein (TIR-NBS-LRR class)"/>
    <property type="match status" value="1"/>
</dbReference>
<sequence length="1190" mass="134890">MASASSSSSSSTNLRPEAKYDVFLSFRGEDTRDNFTSHLYAALCRKNIETFIDNQLIRGDEISPALLDAIGGSKISVIIFSEGYASSRWCLEELVKILECKNDKNIGQIVVPVFYRVDPSDVRNQTGIFGDGFLKLEERFMEWPEKLESWRIALREAANLSGFASHAIRPESLLIEKIVGEILKRLNDTYPTDNKDLIGVESSIRQIESLLSTGSKDVYTLGIWGIGGIGKTTLAGAIFNRISNQFEGSYFLQNVREESERTGGLSQLRQKLFSVLLEDESPIVGIPNVSLNFRGKRLSRKKIIIVFDDVTCSEQIKFLIGSLDWFTSGSRVIITTRDKQVLKNCGVDGIYEVEALLDYYALQLFSRHAFGQNQNADPSYKELSDRIIKFAQGVPLALKVLGCFLFGRKMEDWESAANKLKKVPHLDIQKVLKASYDGLDDEEQNIFLDIACFFKGEDKDLVVEFLDASGFSAEIGISVLVDKSLIIILKNKIIMHDLLQGMGREIVRQESIKDPGKRSRLWNHEDIYHVLTRNKGTETIEGISLNMSKVKDINLNPQTFTKMHKLRFLKFYNSVDGEHKNKVHHFQGLDYVFSELKYFHWNGYPLKAMPSYIHPENLIALEMPHSSVEKLWGGAQQLVNLKYMDLRHSKQLTEIPDLSLASNIENLNLDGCSSLLEIHPSIKYLNKLAILSLRHCKCIKSLPTSIHLESLKQLFLSGCSNLNTFPEIACTIEELFLDGTAIEELPLSIECLSRLITLNLENCSRLECLSSSLCKLKSLQHLNLSGCTKVERLPDEFGNLEALMEMKAVRSSIRELPSSIVQLNNLYRLSFERYQGKSHMGLRLPTMSGLRILTNLNLSDCGITELPNSLGQLSSLHILFLDRNNFERIPTSIIHLTNLFLLKLSYCERLQSLPELPCNISDMDANCCTSLKELSGLSILFTPTTWNSQGLNFINCFNLDGDELKEIAKDAQLKIQLMATAWWNEYHKESYETPLGCISFPGSEVPDWFSFQSAGSSTILKLPPVSFSDKFVGIALCVVVAFRDHQDEGMGLSIVYECKLKARDDTWHVAEGSLFDWGDGYSRLRYVLSDHVFLGYDFAVLSNNFGEYCHHNKEAVIEFYLLNTHDFGRSDWCEIKRCAVHLLYARDFGESMEFPSESFRSSEGDEPHPKRMKFFKAPQADFHWVVPMFI</sequence>
<dbReference type="FunFam" id="3.80.10.10:FF:000386">
    <property type="entry name" value="Disease resistance protein RPS4"/>
    <property type="match status" value="1"/>
</dbReference>
<keyword evidence="5" id="KW-0611">Plant defense</keyword>
<organism evidence="9 10">
    <name type="scientific">Citrus x changshan-huyou</name>
    <dbReference type="NCBI Taxonomy" id="2935761"/>
    <lineage>
        <taxon>Eukaryota</taxon>
        <taxon>Viridiplantae</taxon>
        <taxon>Streptophyta</taxon>
        <taxon>Embryophyta</taxon>
        <taxon>Tracheophyta</taxon>
        <taxon>Spermatophyta</taxon>
        <taxon>Magnoliopsida</taxon>
        <taxon>eudicotyledons</taxon>
        <taxon>Gunneridae</taxon>
        <taxon>Pentapetalae</taxon>
        <taxon>rosids</taxon>
        <taxon>malvids</taxon>
        <taxon>Sapindales</taxon>
        <taxon>Rutaceae</taxon>
        <taxon>Aurantioideae</taxon>
        <taxon>Citrus</taxon>
    </lineage>
</organism>
<comment type="catalytic activity">
    <reaction evidence="7">
        <text>NAD(+) + H2O = ADP-D-ribose + nicotinamide + H(+)</text>
        <dbReference type="Rhea" id="RHEA:16301"/>
        <dbReference type="ChEBI" id="CHEBI:15377"/>
        <dbReference type="ChEBI" id="CHEBI:15378"/>
        <dbReference type="ChEBI" id="CHEBI:17154"/>
        <dbReference type="ChEBI" id="CHEBI:57540"/>
        <dbReference type="ChEBI" id="CHEBI:57967"/>
        <dbReference type="EC" id="3.2.2.6"/>
    </reaction>
    <physiologicalReaction direction="left-to-right" evidence="7">
        <dbReference type="Rhea" id="RHEA:16302"/>
    </physiologicalReaction>
</comment>
<dbReference type="SMART" id="SM00369">
    <property type="entry name" value="LRR_TYP"/>
    <property type="match status" value="4"/>
</dbReference>
<dbReference type="InterPro" id="IPR055414">
    <property type="entry name" value="LRR_R13L4/SHOC2-like"/>
</dbReference>
<dbReference type="GO" id="GO:0061809">
    <property type="term" value="F:NAD+ nucleosidase activity, cyclic ADP-ribose generating"/>
    <property type="evidence" value="ECO:0007669"/>
    <property type="project" value="UniProtKB-EC"/>
</dbReference>
<dbReference type="Gene3D" id="3.40.50.300">
    <property type="entry name" value="P-loop containing nucleotide triphosphate hydrolases"/>
    <property type="match status" value="1"/>
</dbReference>
<dbReference type="Proteomes" id="UP001428341">
    <property type="component" value="Unassembled WGS sequence"/>
</dbReference>
<evidence type="ECO:0000256" key="1">
    <source>
        <dbReference type="ARBA" id="ARBA00011982"/>
    </source>
</evidence>
<evidence type="ECO:0000259" key="8">
    <source>
        <dbReference type="PROSITE" id="PS50104"/>
    </source>
</evidence>
<dbReference type="PANTHER" id="PTHR11017:SF570">
    <property type="entry name" value="DISEASE RESISTANCE PROTEIN (TIR-NBS CLASS)-RELATED"/>
    <property type="match status" value="1"/>
</dbReference>
<dbReference type="InterPro" id="IPR000157">
    <property type="entry name" value="TIR_dom"/>
</dbReference>
<dbReference type="Pfam" id="PF01582">
    <property type="entry name" value="TIR"/>
    <property type="match status" value="1"/>
</dbReference>
<dbReference type="GO" id="GO:0006952">
    <property type="term" value="P:defense response"/>
    <property type="evidence" value="ECO:0007669"/>
    <property type="project" value="UniProtKB-KW"/>
</dbReference>
<dbReference type="InterPro" id="IPR042197">
    <property type="entry name" value="Apaf_helical"/>
</dbReference>
<dbReference type="InterPro" id="IPR032675">
    <property type="entry name" value="LRR_dom_sf"/>
</dbReference>
<evidence type="ECO:0000256" key="2">
    <source>
        <dbReference type="ARBA" id="ARBA00022614"/>
    </source>
</evidence>
<dbReference type="InterPro" id="IPR002182">
    <property type="entry name" value="NB-ARC"/>
</dbReference>
<dbReference type="GO" id="GO:0007165">
    <property type="term" value="P:signal transduction"/>
    <property type="evidence" value="ECO:0007669"/>
    <property type="project" value="InterPro"/>
</dbReference>
<dbReference type="InterPro" id="IPR003591">
    <property type="entry name" value="Leu-rich_rpt_typical-subtyp"/>
</dbReference>